<dbReference type="EMBL" id="JACRSW010000001">
    <property type="protein sequence ID" value="MBC8556143.1"/>
    <property type="molecule type" value="Genomic_DNA"/>
</dbReference>
<dbReference type="SMART" id="SM00481">
    <property type="entry name" value="POLIIIAc"/>
    <property type="match status" value="1"/>
</dbReference>
<dbReference type="RefSeq" id="WP_249302086.1">
    <property type="nucleotide sequence ID" value="NZ_JACRSW010000001.1"/>
</dbReference>
<accession>A0ABR7MQS2</accession>
<dbReference type="PANTHER" id="PTHR42924">
    <property type="entry name" value="EXONUCLEASE"/>
    <property type="match status" value="1"/>
</dbReference>
<dbReference type="Gene3D" id="3.20.20.140">
    <property type="entry name" value="Metal-dependent hydrolases"/>
    <property type="match status" value="1"/>
</dbReference>
<dbReference type="Proteomes" id="UP000637513">
    <property type="component" value="Unassembled WGS sequence"/>
</dbReference>
<sequence length="290" mass="32507">MHTIDLHVHSNFSDGTCSPENLIELAYKKNLSAFALTDHDCVEGLEPAFAYLKKKGYPLELIPGTELSVDYNHHEIHLVGLFIDIHNQKLIKQTTDFVNKRKQRNLDMIKNFQKAGIPMTAEELSGGNPNAVITRAHFARYLIEHGVAKDSKEAFSKYLGEDSPFYVKRTRTAAIDGIHLICEAGGVPILAHPLHYKLPEPTLRAMIQEFKEHGLRGIEVMYSNHFAADEVFVKRLAKEYDLLPSGGSDFHGKNKPSIDLGSGRGNLTIPYQYLVDLAACVDYPLHQKAD</sequence>
<dbReference type="Gene3D" id="1.10.150.650">
    <property type="match status" value="1"/>
</dbReference>
<reference evidence="2 3" key="1">
    <citation type="submission" date="2020-08" db="EMBL/GenBank/DDBJ databases">
        <title>Genome public.</title>
        <authorList>
            <person name="Liu C."/>
            <person name="Sun Q."/>
        </authorList>
    </citation>
    <scope>NUCLEOTIDE SEQUENCE [LARGE SCALE GENOMIC DNA]</scope>
    <source>
        <strain evidence="2 3">BX3</strain>
    </source>
</reference>
<evidence type="ECO:0000259" key="1">
    <source>
        <dbReference type="SMART" id="SM00481"/>
    </source>
</evidence>
<dbReference type="SUPFAM" id="SSF89550">
    <property type="entry name" value="PHP domain-like"/>
    <property type="match status" value="1"/>
</dbReference>
<evidence type="ECO:0000313" key="3">
    <source>
        <dbReference type="Proteomes" id="UP000637513"/>
    </source>
</evidence>
<dbReference type="InterPro" id="IPR016195">
    <property type="entry name" value="Pol/histidinol_Pase-like"/>
</dbReference>
<dbReference type="CDD" id="cd07438">
    <property type="entry name" value="PHP_HisPPase_AMP"/>
    <property type="match status" value="1"/>
</dbReference>
<evidence type="ECO:0000313" key="2">
    <source>
        <dbReference type="EMBL" id="MBC8556143.1"/>
    </source>
</evidence>
<organism evidence="2 3">
    <name type="scientific">Jutongia hominis</name>
    <dbReference type="NCBI Taxonomy" id="2763664"/>
    <lineage>
        <taxon>Bacteria</taxon>
        <taxon>Bacillati</taxon>
        <taxon>Bacillota</taxon>
        <taxon>Clostridia</taxon>
        <taxon>Lachnospirales</taxon>
        <taxon>Lachnospiraceae</taxon>
        <taxon>Jutongia</taxon>
    </lineage>
</organism>
<dbReference type="PANTHER" id="PTHR42924:SF3">
    <property type="entry name" value="POLYMERASE_HISTIDINOL PHOSPHATASE N-TERMINAL DOMAIN-CONTAINING PROTEIN"/>
    <property type="match status" value="1"/>
</dbReference>
<dbReference type="InterPro" id="IPR052018">
    <property type="entry name" value="PHP_domain"/>
</dbReference>
<gene>
    <name evidence="2" type="ORF">H8700_00205</name>
</gene>
<proteinExistence type="predicted"/>
<feature type="domain" description="Polymerase/histidinol phosphatase N-terminal" evidence="1">
    <location>
        <begin position="4"/>
        <end position="71"/>
    </location>
</feature>
<keyword evidence="3" id="KW-1185">Reference proteome</keyword>
<dbReference type="InterPro" id="IPR004013">
    <property type="entry name" value="PHP_dom"/>
</dbReference>
<comment type="caution">
    <text evidence="2">The sequence shown here is derived from an EMBL/GenBank/DDBJ whole genome shotgun (WGS) entry which is preliminary data.</text>
</comment>
<dbReference type="Pfam" id="PF02811">
    <property type="entry name" value="PHP"/>
    <property type="match status" value="1"/>
</dbReference>
<protein>
    <submittedName>
        <fullName evidence="2">PHP domain-containing protein</fullName>
    </submittedName>
</protein>
<name>A0ABR7MQS2_9FIRM</name>
<dbReference type="InterPro" id="IPR003141">
    <property type="entry name" value="Pol/His_phosphatase_N"/>
</dbReference>